<gene>
    <name evidence="1" type="ORF">H4R20_005298</name>
</gene>
<dbReference type="OrthoDB" id="248233at2759"/>
<dbReference type="InterPro" id="IPR050055">
    <property type="entry name" value="EF-Tu_GTPase"/>
</dbReference>
<dbReference type="InterPro" id="IPR009000">
    <property type="entry name" value="Transl_B-barrel_sf"/>
</dbReference>
<dbReference type="EMBL" id="JANBUO010001705">
    <property type="protein sequence ID" value="KAJ2797135.1"/>
    <property type="molecule type" value="Genomic_DNA"/>
</dbReference>
<organism evidence="1 2">
    <name type="scientific">Coemansia guatemalensis</name>
    <dbReference type="NCBI Taxonomy" id="2761395"/>
    <lineage>
        <taxon>Eukaryota</taxon>
        <taxon>Fungi</taxon>
        <taxon>Fungi incertae sedis</taxon>
        <taxon>Zoopagomycota</taxon>
        <taxon>Kickxellomycotina</taxon>
        <taxon>Kickxellomycetes</taxon>
        <taxon>Kickxellales</taxon>
        <taxon>Kickxellaceae</taxon>
        <taxon>Coemansia</taxon>
    </lineage>
</organism>
<evidence type="ECO:0000313" key="2">
    <source>
        <dbReference type="Proteomes" id="UP001140094"/>
    </source>
</evidence>
<dbReference type="Gene3D" id="2.40.30.10">
    <property type="entry name" value="Translation factors"/>
    <property type="match status" value="1"/>
</dbReference>
<dbReference type="Proteomes" id="UP001140094">
    <property type="component" value="Unassembled WGS sequence"/>
</dbReference>
<feature type="non-terminal residue" evidence="1">
    <location>
        <position position="1"/>
    </location>
</feature>
<evidence type="ECO:0000313" key="1">
    <source>
        <dbReference type="EMBL" id="KAJ2797135.1"/>
    </source>
</evidence>
<dbReference type="PANTHER" id="PTHR43721:SF9">
    <property type="entry name" value="GTP-BINDING PROTEIN 1"/>
    <property type="match status" value="1"/>
</dbReference>
<dbReference type="GO" id="GO:0003746">
    <property type="term" value="F:translation elongation factor activity"/>
    <property type="evidence" value="ECO:0007669"/>
    <property type="project" value="TreeGrafter"/>
</dbReference>
<protein>
    <submittedName>
        <fullName evidence="1">Uncharacterized protein</fullName>
    </submittedName>
</protein>
<dbReference type="SUPFAM" id="SSF50447">
    <property type="entry name" value="Translation proteins"/>
    <property type="match status" value="1"/>
</dbReference>
<accession>A0A9W8LRZ6</accession>
<dbReference type="PANTHER" id="PTHR43721">
    <property type="entry name" value="ELONGATION FACTOR TU-RELATED"/>
    <property type="match status" value="1"/>
</dbReference>
<sequence>FDVEHLYSIDTVGSVATGWVRRGAIAASEFPNRPLIIGPDASGSFVDVQVSSIHTLRIPSETACAGRSAALAIRPHKALQLQKGMVILDASWLGKSGRVVSNELTATVAMFGATISEMQSVAVHIRSACYLARIVQMEDDMSYYQHNGLADRPKHAMVRLVLDAGVQVYSYPGMPIVVRDGRSIVFAGRITTTQL</sequence>
<comment type="caution">
    <text evidence="1">The sequence shown here is derived from an EMBL/GenBank/DDBJ whole genome shotgun (WGS) entry which is preliminary data.</text>
</comment>
<dbReference type="AlphaFoldDB" id="A0A9W8LRZ6"/>
<proteinExistence type="predicted"/>
<name>A0A9W8LRZ6_9FUNG</name>
<reference evidence="1" key="1">
    <citation type="submission" date="2022-07" db="EMBL/GenBank/DDBJ databases">
        <title>Phylogenomic reconstructions and comparative analyses of Kickxellomycotina fungi.</title>
        <authorList>
            <person name="Reynolds N.K."/>
            <person name="Stajich J.E."/>
            <person name="Barry K."/>
            <person name="Grigoriev I.V."/>
            <person name="Crous P."/>
            <person name="Smith M.E."/>
        </authorList>
    </citation>
    <scope>NUCLEOTIDE SEQUENCE</scope>
    <source>
        <strain evidence="1">NRRL 1565</strain>
    </source>
</reference>
<keyword evidence="2" id="KW-1185">Reference proteome</keyword>